<sequence length="238" mass="26233">MMVHRAFQSGRRMGKTMVAQTSPDGLGRMRRPISIQSLLEWAFADECASIDFEDEGTLAAGYGAVGNAYLMAQRGALGCRVDGGGRSLPDHDADLVAAAVAVLPEGCGGRRMAVQIAEMARARAVPDAFVGAEPRCEPKGWRINQFGRKAETDSIGFEIDSSGLRPRRHDVRICPVVYRPDGQQVAAARRNYLQWWSALSELRITFEIHENLSRWVVSDRMPAQQPWKKVVAPQVCPP</sequence>
<proteinExistence type="predicted"/>
<organism evidence="1">
    <name type="scientific">marine sediment metagenome</name>
    <dbReference type="NCBI Taxonomy" id="412755"/>
    <lineage>
        <taxon>unclassified sequences</taxon>
        <taxon>metagenomes</taxon>
        <taxon>ecological metagenomes</taxon>
    </lineage>
</organism>
<reference evidence="1" key="1">
    <citation type="journal article" date="2015" name="Nature">
        <title>Complex archaea that bridge the gap between prokaryotes and eukaryotes.</title>
        <authorList>
            <person name="Spang A."/>
            <person name="Saw J.H."/>
            <person name="Jorgensen S.L."/>
            <person name="Zaremba-Niedzwiedzka K."/>
            <person name="Martijn J."/>
            <person name="Lind A.E."/>
            <person name="van Eijk R."/>
            <person name="Schleper C."/>
            <person name="Guy L."/>
            <person name="Ettema T.J."/>
        </authorList>
    </citation>
    <scope>NUCLEOTIDE SEQUENCE</scope>
</reference>
<dbReference type="EMBL" id="LAZR01000420">
    <property type="protein sequence ID" value="KKN69724.1"/>
    <property type="molecule type" value="Genomic_DNA"/>
</dbReference>
<accession>A0A0F9SS80</accession>
<gene>
    <name evidence="1" type="ORF">LCGC14_0438240</name>
</gene>
<protein>
    <submittedName>
        <fullName evidence="1">Uncharacterized protein</fullName>
    </submittedName>
</protein>
<dbReference type="AlphaFoldDB" id="A0A0F9SS80"/>
<name>A0A0F9SS80_9ZZZZ</name>
<evidence type="ECO:0000313" key="1">
    <source>
        <dbReference type="EMBL" id="KKN69724.1"/>
    </source>
</evidence>
<comment type="caution">
    <text evidence="1">The sequence shown here is derived from an EMBL/GenBank/DDBJ whole genome shotgun (WGS) entry which is preliminary data.</text>
</comment>